<dbReference type="InParanoid" id="L7JRZ2"/>
<proteinExistence type="predicted"/>
<dbReference type="Proteomes" id="UP000011185">
    <property type="component" value="Unassembled WGS sequence"/>
</dbReference>
<accession>L7JRZ2</accession>
<evidence type="ECO:0000313" key="2">
    <source>
        <dbReference type="Proteomes" id="UP000011185"/>
    </source>
</evidence>
<keyword evidence="1" id="KW-0695">RNA-directed DNA polymerase</keyword>
<dbReference type="HOGENOM" id="CLU_215608_0_0_1"/>
<dbReference type="GO" id="GO:0003964">
    <property type="term" value="F:RNA-directed DNA polymerase activity"/>
    <property type="evidence" value="ECO:0007669"/>
    <property type="project" value="UniProtKB-KW"/>
</dbReference>
<evidence type="ECO:0000313" key="1">
    <source>
        <dbReference type="EMBL" id="ELQ74070.1"/>
    </source>
</evidence>
<name>L7JRZ2_TRAHO</name>
<sequence>VEKGELTAICKGDLYLIRKSDRKILRKRHYDLKAYGVRNPSGGCYILIKD</sequence>
<feature type="non-terminal residue" evidence="1">
    <location>
        <position position="1"/>
    </location>
</feature>
<dbReference type="EC" id="2.7.7.49" evidence="1"/>
<gene>
    <name evidence="1" type="ORF">THOM_3022</name>
</gene>
<dbReference type="AlphaFoldDB" id="L7JRZ2"/>
<organism evidence="1 2">
    <name type="scientific">Trachipleistophora hominis</name>
    <name type="common">Microsporidian parasite</name>
    <dbReference type="NCBI Taxonomy" id="72359"/>
    <lineage>
        <taxon>Eukaryota</taxon>
        <taxon>Fungi</taxon>
        <taxon>Fungi incertae sedis</taxon>
        <taxon>Microsporidia</taxon>
        <taxon>Pleistophoridae</taxon>
        <taxon>Trachipleistophora</taxon>
    </lineage>
</organism>
<keyword evidence="1" id="KW-0808">Transferase</keyword>
<dbReference type="EMBL" id="JH994079">
    <property type="protein sequence ID" value="ELQ74070.1"/>
    <property type="molecule type" value="Genomic_DNA"/>
</dbReference>
<keyword evidence="2" id="KW-1185">Reference proteome</keyword>
<keyword evidence="1" id="KW-0548">Nucleotidyltransferase</keyword>
<reference evidence="1 2" key="1">
    <citation type="journal article" date="2012" name="PLoS Pathog.">
        <title>The genome of the obligate intracellular parasite Trachipleistophora hominis: new insights into microsporidian genome dynamics and reductive evolution.</title>
        <authorList>
            <person name="Heinz E."/>
            <person name="Williams T.A."/>
            <person name="Nakjang S."/>
            <person name="Noel C.J."/>
            <person name="Swan D.C."/>
            <person name="Goldberg A.V."/>
            <person name="Harris S.R."/>
            <person name="Weinmaier T."/>
            <person name="Markert S."/>
            <person name="Becher D."/>
            <person name="Bernhardt J."/>
            <person name="Dagan T."/>
            <person name="Hacker C."/>
            <person name="Lucocq J.M."/>
            <person name="Schweder T."/>
            <person name="Rattei T."/>
            <person name="Hall N."/>
            <person name="Hirt R.P."/>
            <person name="Embley T.M."/>
        </authorList>
    </citation>
    <scope>NUCLEOTIDE SEQUENCE [LARGE SCALE GENOMIC DNA]</scope>
</reference>
<dbReference type="VEuPathDB" id="MicrosporidiaDB:THOM_3022"/>
<protein>
    <submittedName>
        <fullName evidence="1">RNA-directed DNA polymerase, LTR Retrotransposon</fullName>
        <ecNumber evidence="1">2.7.7.49</ecNumber>
    </submittedName>
</protein>